<dbReference type="Proteomes" id="UP000263753">
    <property type="component" value="Chromosome"/>
</dbReference>
<evidence type="ECO:0000313" key="2">
    <source>
        <dbReference type="Proteomes" id="UP000263753"/>
    </source>
</evidence>
<proteinExistence type="predicted"/>
<accession>A0A3B7LXU0</accession>
<organism evidence="1 2">
    <name type="scientific">Acinetobacter chinensis</name>
    <dbReference type="NCBI Taxonomy" id="2004650"/>
    <lineage>
        <taxon>Bacteria</taxon>
        <taxon>Pseudomonadati</taxon>
        <taxon>Pseudomonadota</taxon>
        <taxon>Gammaproteobacteria</taxon>
        <taxon>Moraxellales</taxon>
        <taxon>Moraxellaceae</taxon>
        <taxon>Acinetobacter</taxon>
    </lineage>
</organism>
<dbReference type="KEGG" id="achi:CDG60_09765"/>
<sequence length="84" mass="9945">MLDYRVTLCKGVEFKHIEKVISQCFPDLPEKVIILRSTISKRLCLTLRENRNSNKEDAKNLIKQFVLIIMLKNYVERHNIELTV</sequence>
<gene>
    <name evidence="1" type="ORF">CDG60_09765</name>
</gene>
<dbReference type="AlphaFoldDB" id="A0A3B7LXU0"/>
<dbReference type="EMBL" id="CP032134">
    <property type="protein sequence ID" value="AXY56825.1"/>
    <property type="molecule type" value="Genomic_DNA"/>
</dbReference>
<protein>
    <submittedName>
        <fullName evidence="1">Uncharacterized protein</fullName>
    </submittedName>
</protein>
<evidence type="ECO:0000313" key="1">
    <source>
        <dbReference type="EMBL" id="AXY56825.1"/>
    </source>
</evidence>
<reference evidence="2" key="1">
    <citation type="submission" date="2018-09" db="EMBL/GenBank/DDBJ databases">
        <title>The complete genome of Acinetobacter sp. strain WCHAc010005.</title>
        <authorList>
            <person name="Hu Y."/>
            <person name="Long H."/>
            <person name="Feng Y."/>
            <person name="Zong Z."/>
        </authorList>
    </citation>
    <scope>NUCLEOTIDE SEQUENCE [LARGE SCALE GENOMIC DNA]</scope>
    <source>
        <strain evidence="2">WCHAc010005</strain>
    </source>
</reference>
<name>A0A3B7LXU0_9GAMM</name>